<dbReference type="Proteomes" id="UP000184001">
    <property type="component" value="Unassembled WGS sequence"/>
</dbReference>
<dbReference type="AlphaFoldDB" id="A0A8G2CAE1"/>
<evidence type="ECO:0008006" key="4">
    <source>
        <dbReference type="Google" id="ProtNLM"/>
    </source>
</evidence>
<sequence>MKECTNVERITCIIDEDRTHNGEPLYRAIVEQAQKSGIAGATVHKGIMGYGAAKTIHRERPLGRSSDVPVIIHMVDDKEKLDAFSNTLCEMVPQGIVLREPVSMCLVRCGGKTLE</sequence>
<organism evidence="2 3">
    <name type="scientific">Halodesulfovibrio aestuarii</name>
    <dbReference type="NCBI Taxonomy" id="126333"/>
    <lineage>
        <taxon>Bacteria</taxon>
        <taxon>Pseudomonadati</taxon>
        <taxon>Thermodesulfobacteriota</taxon>
        <taxon>Desulfovibrionia</taxon>
        <taxon>Desulfovibrionales</taxon>
        <taxon>Desulfovibrionaceae</taxon>
        <taxon>Halodesulfovibrio</taxon>
    </lineage>
</organism>
<reference evidence="2 3" key="1">
    <citation type="submission" date="2016-11" db="EMBL/GenBank/DDBJ databases">
        <authorList>
            <person name="Varghese N."/>
            <person name="Submissions S."/>
        </authorList>
    </citation>
    <scope>NUCLEOTIDE SEQUENCE [LARGE SCALE GENOMIC DNA]</scope>
    <source>
        <strain evidence="2 3">DSM 17919</strain>
    </source>
</reference>
<accession>A0A8G2CAE1</accession>
<dbReference type="EMBL" id="FQZR01000004">
    <property type="protein sequence ID" value="SHJ29808.1"/>
    <property type="molecule type" value="Genomic_DNA"/>
</dbReference>
<dbReference type="SUPFAM" id="SSF54913">
    <property type="entry name" value="GlnB-like"/>
    <property type="match status" value="1"/>
</dbReference>
<dbReference type="Gene3D" id="3.30.70.120">
    <property type="match status" value="1"/>
</dbReference>
<comment type="caution">
    <text evidence="2">The sequence shown here is derived from an EMBL/GenBank/DDBJ whole genome shotgun (WGS) entry which is preliminary data.</text>
</comment>
<name>A0A8G2CAE1_9BACT</name>
<dbReference type="Pfam" id="PF02641">
    <property type="entry name" value="DUF190"/>
    <property type="match status" value="1"/>
</dbReference>
<dbReference type="PANTHER" id="PTHR35983:SF1">
    <property type="entry name" value="UPF0166 PROTEIN TM_0021"/>
    <property type="match status" value="1"/>
</dbReference>
<evidence type="ECO:0000313" key="2">
    <source>
        <dbReference type="EMBL" id="SHJ29808.1"/>
    </source>
</evidence>
<gene>
    <name evidence="2" type="ORF">SAMN05660830_02119</name>
</gene>
<dbReference type="InterPro" id="IPR015867">
    <property type="entry name" value="N-reg_PII/ATP_PRibTrfase_C"/>
</dbReference>
<comment type="similarity">
    <text evidence="1">Belongs to the UPF0166 family.</text>
</comment>
<evidence type="ECO:0000256" key="1">
    <source>
        <dbReference type="ARBA" id="ARBA00010554"/>
    </source>
</evidence>
<dbReference type="PANTHER" id="PTHR35983">
    <property type="entry name" value="UPF0166 PROTEIN TM_0021"/>
    <property type="match status" value="1"/>
</dbReference>
<dbReference type="InterPro" id="IPR011322">
    <property type="entry name" value="N-reg_PII-like_a/b"/>
</dbReference>
<proteinExistence type="inferred from homology"/>
<protein>
    <recommendedName>
        <fullName evidence="4">DUF190 domain-containing protein</fullName>
    </recommendedName>
</protein>
<dbReference type="RefSeq" id="WP_020000181.1">
    <property type="nucleotide sequence ID" value="NZ_CP192219.1"/>
</dbReference>
<dbReference type="InterPro" id="IPR003793">
    <property type="entry name" value="UPF0166"/>
</dbReference>
<evidence type="ECO:0000313" key="3">
    <source>
        <dbReference type="Proteomes" id="UP000184001"/>
    </source>
</evidence>